<evidence type="ECO:0000313" key="2">
    <source>
        <dbReference type="Proteomes" id="UP000694555"/>
    </source>
</evidence>
<evidence type="ECO:0000313" key="1">
    <source>
        <dbReference type="Ensembl" id="ENSBJAP00000005306.1"/>
    </source>
</evidence>
<accession>A0A8C0APP3</accession>
<dbReference type="Proteomes" id="UP000694555">
    <property type="component" value="Unplaced"/>
</dbReference>
<reference evidence="1" key="2">
    <citation type="submission" date="2025-09" db="UniProtKB">
        <authorList>
            <consortium name="Ensembl"/>
        </authorList>
    </citation>
    <scope>IDENTIFICATION</scope>
</reference>
<dbReference type="Ensembl" id="ENSBJAT00000005460.1">
    <property type="protein sequence ID" value="ENSBJAP00000005306.1"/>
    <property type="gene ID" value="ENSBJAG00000003793.1"/>
</dbReference>
<sequence length="103" mass="12022">MYLELSFYSDQGHAAQDRWDNCYYLPSYIWVTPAIGMLGQLDTVQSKHNLMIPEQRSLNLFTRNPPRNVPPPPKEQTTMATEVTRFFLMSVDRALKMHLVQMC</sequence>
<keyword evidence="2" id="KW-1185">Reference proteome</keyword>
<proteinExistence type="predicted"/>
<dbReference type="AlphaFoldDB" id="A0A8C0APP3"/>
<organism evidence="1 2">
    <name type="scientific">Buteo japonicus</name>
    <dbReference type="NCBI Taxonomy" id="224669"/>
    <lineage>
        <taxon>Eukaryota</taxon>
        <taxon>Metazoa</taxon>
        <taxon>Chordata</taxon>
        <taxon>Craniata</taxon>
        <taxon>Vertebrata</taxon>
        <taxon>Euteleostomi</taxon>
        <taxon>Archelosauria</taxon>
        <taxon>Archosauria</taxon>
        <taxon>Dinosauria</taxon>
        <taxon>Saurischia</taxon>
        <taxon>Theropoda</taxon>
        <taxon>Coelurosauria</taxon>
        <taxon>Aves</taxon>
        <taxon>Neognathae</taxon>
        <taxon>Neoaves</taxon>
        <taxon>Telluraves</taxon>
        <taxon>Accipitrimorphae</taxon>
        <taxon>Accipitriformes</taxon>
        <taxon>Accipitridae</taxon>
        <taxon>Accipitrinae</taxon>
        <taxon>Buteo</taxon>
    </lineage>
</organism>
<reference evidence="1" key="1">
    <citation type="submission" date="2025-08" db="UniProtKB">
        <authorList>
            <consortium name="Ensembl"/>
        </authorList>
    </citation>
    <scope>IDENTIFICATION</scope>
</reference>
<name>A0A8C0APP3_9AVES</name>
<protein>
    <submittedName>
        <fullName evidence="1">Uncharacterized protein</fullName>
    </submittedName>
</protein>